<sequence length="130" mass="13881">MMQGAAGAAGGFAASSALDRQQKAKMLWGAKKDAAAAGIVPATGNNRWEAAEFGDSQQKMRFQRLMGAHPGQQQQQQQQQGAAERCDDVDGVSAPRVMGRQQQARVLADVERQFLQGLKRADGRTVGLGL</sequence>
<accession>A0ABY8TST5</accession>
<dbReference type="PANTHER" id="PTHR22426">
    <property type="entry name" value="ARGININE_SERINE-RICH COILED-COIL PROTEIN 2"/>
    <property type="match status" value="1"/>
</dbReference>
<proteinExistence type="predicted"/>
<dbReference type="InterPro" id="IPR028124">
    <property type="entry name" value="SMAP_dom"/>
</dbReference>
<feature type="region of interest" description="Disordered" evidence="1">
    <location>
        <begin position="66"/>
        <end position="91"/>
    </location>
</feature>
<dbReference type="Pfam" id="PF15477">
    <property type="entry name" value="SMAP"/>
    <property type="match status" value="1"/>
</dbReference>
<gene>
    <name evidence="3" type="ORF">OEZ85_012260</name>
</gene>
<keyword evidence="4" id="KW-1185">Reference proteome</keyword>
<organism evidence="3 4">
    <name type="scientific">Tetradesmus obliquus</name>
    <name type="common">Green alga</name>
    <name type="synonym">Acutodesmus obliquus</name>
    <dbReference type="NCBI Taxonomy" id="3088"/>
    <lineage>
        <taxon>Eukaryota</taxon>
        <taxon>Viridiplantae</taxon>
        <taxon>Chlorophyta</taxon>
        <taxon>core chlorophytes</taxon>
        <taxon>Chlorophyceae</taxon>
        <taxon>CS clade</taxon>
        <taxon>Sphaeropleales</taxon>
        <taxon>Scenedesmaceae</taxon>
        <taxon>Tetradesmus</taxon>
    </lineage>
</organism>
<feature type="domain" description="Small acidic protein-like" evidence="2">
    <location>
        <begin position="48"/>
        <end position="129"/>
    </location>
</feature>
<dbReference type="EMBL" id="CP126210">
    <property type="protein sequence ID" value="WIA12189.1"/>
    <property type="molecule type" value="Genomic_DNA"/>
</dbReference>
<evidence type="ECO:0000313" key="3">
    <source>
        <dbReference type="EMBL" id="WIA12189.1"/>
    </source>
</evidence>
<evidence type="ECO:0000256" key="1">
    <source>
        <dbReference type="SAM" id="MobiDB-lite"/>
    </source>
</evidence>
<dbReference type="Proteomes" id="UP001244341">
    <property type="component" value="Chromosome 3b"/>
</dbReference>
<protein>
    <recommendedName>
        <fullName evidence="2">Small acidic protein-like domain-containing protein</fullName>
    </recommendedName>
</protein>
<name>A0ABY8TST5_TETOB</name>
<dbReference type="PANTHER" id="PTHR22426:SF2">
    <property type="entry name" value="ARGININE_SERINE-RICH COILED-COIL PROTEIN 2"/>
    <property type="match status" value="1"/>
</dbReference>
<evidence type="ECO:0000313" key="4">
    <source>
        <dbReference type="Proteomes" id="UP001244341"/>
    </source>
</evidence>
<evidence type="ECO:0000259" key="2">
    <source>
        <dbReference type="Pfam" id="PF15477"/>
    </source>
</evidence>
<reference evidence="3 4" key="1">
    <citation type="submission" date="2023-05" db="EMBL/GenBank/DDBJ databases">
        <title>A 100% complete, gapless, phased diploid assembly of the Scenedesmus obliquus UTEX 3031 genome.</title>
        <authorList>
            <person name="Biondi T.C."/>
            <person name="Hanschen E.R."/>
            <person name="Kwon T."/>
            <person name="Eng W."/>
            <person name="Kruse C.P.S."/>
            <person name="Koehler S.I."/>
            <person name="Kunde Y."/>
            <person name="Gleasner C.D."/>
            <person name="You Mak K.T."/>
            <person name="Polle J."/>
            <person name="Hovde B.T."/>
            <person name="Starkenburg S.R."/>
        </authorList>
    </citation>
    <scope>NUCLEOTIDE SEQUENCE [LARGE SCALE GENOMIC DNA]</scope>
    <source>
        <strain evidence="3 4">DOE0152z</strain>
    </source>
</reference>